<dbReference type="Pfam" id="PF02113">
    <property type="entry name" value="Peptidase_S13"/>
    <property type="match status" value="2"/>
</dbReference>
<proteinExistence type="inferred from homology"/>
<accession>A0A261FVR4</accession>
<evidence type="ECO:0000256" key="2">
    <source>
        <dbReference type="ARBA" id="ARBA00022801"/>
    </source>
</evidence>
<dbReference type="PRINTS" id="PR00922">
    <property type="entry name" value="DADACBPTASE3"/>
</dbReference>
<keyword evidence="4" id="KW-0645">Protease</keyword>
<gene>
    <name evidence="4" type="ORF">BHAP_1912</name>
</gene>
<keyword evidence="4" id="KW-0121">Carboxypeptidase</keyword>
<reference evidence="4 5" key="1">
    <citation type="journal article" date="2017" name="BMC Genomics">
        <title>Comparative genomic and phylogenomic analyses of the Bifidobacteriaceae family.</title>
        <authorList>
            <person name="Lugli G.A."/>
            <person name="Milani C."/>
            <person name="Turroni F."/>
            <person name="Duranti S."/>
            <person name="Mancabelli L."/>
            <person name="Mangifesta M."/>
            <person name="Ferrario C."/>
            <person name="Modesto M."/>
            <person name="Mattarelli P."/>
            <person name="Jiri K."/>
            <person name="van Sinderen D."/>
            <person name="Ventura M."/>
        </authorList>
    </citation>
    <scope>NUCLEOTIDE SEQUENCE [LARGE SCALE GENOMIC DNA]</scope>
    <source>
        <strain evidence="4 5">DSM 100202</strain>
    </source>
</reference>
<keyword evidence="3" id="KW-1133">Transmembrane helix</keyword>
<evidence type="ECO:0000256" key="1">
    <source>
        <dbReference type="ARBA" id="ARBA00006096"/>
    </source>
</evidence>
<keyword evidence="5" id="KW-1185">Reference proteome</keyword>
<dbReference type="GO" id="GO:0000270">
    <property type="term" value="P:peptidoglycan metabolic process"/>
    <property type="evidence" value="ECO:0007669"/>
    <property type="project" value="TreeGrafter"/>
</dbReference>
<evidence type="ECO:0000313" key="5">
    <source>
        <dbReference type="Proteomes" id="UP000216074"/>
    </source>
</evidence>
<dbReference type="Proteomes" id="UP000216074">
    <property type="component" value="Unassembled WGS sequence"/>
</dbReference>
<keyword evidence="3" id="KW-0812">Transmembrane</keyword>
<dbReference type="Gene3D" id="3.40.710.10">
    <property type="entry name" value="DD-peptidase/beta-lactamase superfamily"/>
    <property type="match status" value="2"/>
</dbReference>
<dbReference type="SUPFAM" id="SSF56601">
    <property type="entry name" value="beta-lactamase/transpeptidase-like"/>
    <property type="match status" value="1"/>
</dbReference>
<name>A0A261FVR4_9BIFI</name>
<keyword evidence="3" id="KW-0472">Membrane</keyword>
<dbReference type="AlphaFoldDB" id="A0A261FVR4"/>
<dbReference type="PANTHER" id="PTHR30023">
    <property type="entry name" value="D-ALANYL-D-ALANINE CARBOXYPEPTIDASE"/>
    <property type="match status" value="1"/>
</dbReference>
<protein>
    <submittedName>
        <fullName evidence="4">D-alanyl-D-alanine carboxypeptidase</fullName>
    </submittedName>
</protein>
<keyword evidence="2" id="KW-0378">Hydrolase</keyword>
<dbReference type="PANTHER" id="PTHR30023:SF0">
    <property type="entry name" value="PENICILLIN-SENSITIVE CARBOXYPEPTIDASE A"/>
    <property type="match status" value="1"/>
</dbReference>
<comment type="caution">
    <text evidence="4">The sequence shown here is derived from an EMBL/GenBank/DDBJ whole genome shotgun (WGS) entry which is preliminary data.</text>
</comment>
<dbReference type="InterPro" id="IPR012338">
    <property type="entry name" value="Beta-lactam/transpept-like"/>
</dbReference>
<comment type="similarity">
    <text evidence="1">Belongs to the peptidase S13 family.</text>
</comment>
<evidence type="ECO:0000313" key="4">
    <source>
        <dbReference type="EMBL" id="OZG63259.1"/>
    </source>
</evidence>
<evidence type="ECO:0000256" key="3">
    <source>
        <dbReference type="SAM" id="Phobius"/>
    </source>
</evidence>
<dbReference type="EMBL" id="MWWY01000038">
    <property type="protein sequence ID" value="OZG63259.1"/>
    <property type="molecule type" value="Genomic_DNA"/>
</dbReference>
<feature type="transmembrane region" description="Helical" evidence="3">
    <location>
        <begin position="25"/>
        <end position="45"/>
    </location>
</feature>
<dbReference type="GO" id="GO:0004185">
    <property type="term" value="F:serine-type carboxypeptidase activity"/>
    <property type="evidence" value="ECO:0007669"/>
    <property type="project" value="InterPro"/>
</dbReference>
<organism evidence="4 5">
    <name type="scientific">Bifidobacterium hapali</name>
    <dbReference type="NCBI Taxonomy" id="1630172"/>
    <lineage>
        <taxon>Bacteria</taxon>
        <taxon>Bacillati</taxon>
        <taxon>Actinomycetota</taxon>
        <taxon>Actinomycetes</taxon>
        <taxon>Bifidobacteriales</taxon>
        <taxon>Bifidobacteriaceae</taxon>
        <taxon>Bifidobacterium</taxon>
    </lineage>
</organism>
<dbReference type="GO" id="GO:0006508">
    <property type="term" value="P:proteolysis"/>
    <property type="evidence" value="ECO:0007669"/>
    <property type="project" value="InterPro"/>
</dbReference>
<dbReference type="InterPro" id="IPR000667">
    <property type="entry name" value="Peptidase_S13"/>
</dbReference>
<sequence length="510" mass="52129">MPAEAVVTDNHQWTCTIARMRRQRIIRVTITALITFALCCTYVIADITDTITGPLTLAPVNRRSIPAALQSLPAGTIAGTANPDKPINSSDADQLVATFASATGVGHDYSIAIATADGKVVTHRNAGTPREPASTMKTLTALAAASTLDMGSTLTTETYLTDADTTAGTGSLTLVGHGDMLLSAGASDPEHVNGRAGLDTLAQDTAQVLNAQGINQVALTVDDTLFGQDRYPSHIADNNEGDLYYTGVSALAIDGGRQWDGGVPENPDIFSAYPTLSQTTASDAGAVFAARLADHGITVSNANDITVESVSTATSGSASDAADAPTDSATKPIASVQSATLAEILAFALRHSDNTLAEEFGRLTALATGRDNSPQGATQAVRATLERLNIDTTGLTMSDCSGLSPGSKLSVRTLVAVQAHNLTASGAAAAGEGLSIPGLIGTAANRAVSEDTLGLLRVKTGSLGEVTAMTGNVSRLGGGTLAFAVIVNHPDDMAAARDAIDVFVDSLAKL</sequence>